<evidence type="ECO:0000256" key="1">
    <source>
        <dbReference type="SAM" id="MobiDB-lite"/>
    </source>
</evidence>
<feature type="domain" description="Hydrophobic seed protein" evidence="3">
    <location>
        <begin position="168"/>
        <end position="244"/>
    </location>
</feature>
<dbReference type="CDD" id="cd01958">
    <property type="entry name" value="HPS_like"/>
    <property type="match status" value="1"/>
</dbReference>
<evidence type="ECO:0000259" key="3">
    <source>
        <dbReference type="Pfam" id="PF14547"/>
    </source>
</evidence>
<feature type="compositionally biased region" description="Pro residues" evidence="1">
    <location>
        <begin position="38"/>
        <end position="157"/>
    </location>
</feature>
<name>A0AA38C9D3_TAXCH</name>
<evidence type="ECO:0000313" key="4">
    <source>
        <dbReference type="EMBL" id="KAH9293014.1"/>
    </source>
</evidence>
<dbReference type="Pfam" id="PF14547">
    <property type="entry name" value="Hydrophob_seed"/>
    <property type="match status" value="1"/>
</dbReference>
<dbReference type="PANTHER" id="PTHR31731">
    <property type="match status" value="1"/>
</dbReference>
<dbReference type="PRINTS" id="PR01217">
    <property type="entry name" value="PRICHEXTENSN"/>
</dbReference>
<dbReference type="InterPro" id="IPR051636">
    <property type="entry name" value="Plant_LTP/defense-related"/>
</dbReference>
<keyword evidence="5" id="KW-1185">Reference proteome</keyword>
<dbReference type="InterPro" id="IPR027923">
    <property type="entry name" value="Hydrophob_seed_dom"/>
</dbReference>
<evidence type="ECO:0000313" key="5">
    <source>
        <dbReference type="Proteomes" id="UP000824469"/>
    </source>
</evidence>
<sequence>IKMGKGASLLVIFMVLSFMTYIAPMMAHRSCECSHDNSPPPTPTPSPPRPKSHHSPPPTPSPPPPKPHHNPPPQTPTPSTPLPPPPPPPPPQIPTPSSPLPSRPPPKVNSNPPPPQIPTLSPPLPSPPPPKVKSNPPPQIPTPSPPPPIAHHNPPPQSSAASPTNEHCPVDALKLGVCVNLLGGLVKINLGDPRTECCPLLKNIVDLGAAVCLCTTVRASVHDLNAVLPVALNVFAQCGMKPPPDSHVQLLVK</sequence>
<gene>
    <name evidence="4" type="ORF">KI387_041793</name>
</gene>
<dbReference type="InterPro" id="IPR036312">
    <property type="entry name" value="Bifun_inhib/LTP/seed_sf"/>
</dbReference>
<dbReference type="Proteomes" id="UP000824469">
    <property type="component" value="Unassembled WGS sequence"/>
</dbReference>
<dbReference type="Gene3D" id="1.10.110.10">
    <property type="entry name" value="Plant lipid-transfer and hydrophobic proteins"/>
    <property type="match status" value="1"/>
</dbReference>
<feature type="non-terminal residue" evidence="4">
    <location>
        <position position="253"/>
    </location>
</feature>
<feature type="region of interest" description="Disordered" evidence="1">
    <location>
        <begin position="31"/>
        <end position="166"/>
    </location>
</feature>
<organism evidence="4 5">
    <name type="scientific">Taxus chinensis</name>
    <name type="common">Chinese yew</name>
    <name type="synonym">Taxus wallichiana var. chinensis</name>
    <dbReference type="NCBI Taxonomy" id="29808"/>
    <lineage>
        <taxon>Eukaryota</taxon>
        <taxon>Viridiplantae</taxon>
        <taxon>Streptophyta</taxon>
        <taxon>Embryophyta</taxon>
        <taxon>Tracheophyta</taxon>
        <taxon>Spermatophyta</taxon>
        <taxon>Pinopsida</taxon>
        <taxon>Pinidae</taxon>
        <taxon>Conifers II</taxon>
        <taxon>Cupressales</taxon>
        <taxon>Taxaceae</taxon>
        <taxon>Taxus</taxon>
    </lineage>
</organism>
<evidence type="ECO:0000256" key="2">
    <source>
        <dbReference type="SAM" id="SignalP"/>
    </source>
</evidence>
<feature type="signal peptide" evidence="2">
    <location>
        <begin position="1"/>
        <end position="27"/>
    </location>
</feature>
<feature type="chain" id="PRO_5041222904" description="Hydrophobic seed protein domain-containing protein" evidence="2">
    <location>
        <begin position="28"/>
        <end position="253"/>
    </location>
</feature>
<dbReference type="SUPFAM" id="SSF47699">
    <property type="entry name" value="Bifunctional inhibitor/lipid-transfer protein/seed storage 2S albumin"/>
    <property type="match status" value="1"/>
</dbReference>
<protein>
    <recommendedName>
        <fullName evidence="3">Hydrophobic seed protein domain-containing protein</fullName>
    </recommendedName>
</protein>
<reference evidence="4 5" key="1">
    <citation type="journal article" date="2021" name="Nat. Plants">
        <title>The Taxus genome provides insights into paclitaxel biosynthesis.</title>
        <authorList>
            <person name="Xiong X."/>
            <person name="Gou J."/>
            <person name="Liao Q."/>
            <person name="Li Y."/>
            <person name="Zhou Q."/>
            <person name="Bi G."/>
            <person name="Li C."/>
            <person name="Du R."/>
            <person name="Wang X."/>
            <person name="Sun T."/>
            <person name="Guo L."/>
            <person name="Liang H."/>
            <person name="Lu P."/>
            <person name="Wu Y."/>
            <person name="Zhang Z."/>
            <person name="Ro D.K."/>
            <person name="Shang Y."/>
            <person name="Huang S."/>
            <person name="Yan J."/>
        </authorList>
    </citation>
    <scope>NUCLEOTIDE SEQUENCE [LARGE SCALE GENOMIC DNA]</scope>
    <source>
        <strain evidence="4">Ta-2019</strain>
    </source>
</reference>
<keyword evidence="2" id="KW-0732">Signal</keyword>
<accession>A0AA38C9D3</accession>
<dbReference type="AlphaFoldDB" id="A0AA38C9D3"/>
<proteinExistence type="predicted"/>
<dbReference type="OMA" id="FLHKQYH"/>
<comment type="caution">
    <text evidence="4">The sequence shown here is derived from an EMBL/GenBank/DDBJ whole genome shotgun (WGS) entry which is preliminary data.</text>
</comment>
<feature type="non-terminal residue" evidence="4">
    <location>
        <position position="1"/>
    </location>
</feature>
<dbReference type="EMBL" id="JAHRHJ020001863">
    <property type="protein sequence ID" value="KAH9293014.1"/>
    <property type="molecule type" value="Genomic_DNA"/>
</dbReference>